<name>A0A0F8Y8U8_9ZZZZ</name>
<dbReference type="AlphaFoldDB" id="A0A0F8Y8U8"/>
<comment type="caution">
    <text evidence="1">The sequence shown here is derived from an EMBL/GenBank/DDBJ whole genome shotgun (WGS) entry which is preliminary data.</text>
</comment>
<sequence length="53" mass="6036">MFLRSGTHYDADTKRSGTHWWLYKGTSIVDRDFNQVYVFDHGPGAAFAKSPTV</sequence>
<dbReference type="EMBL" id="LAZR01067987">
    <property type="protein sequence ID" value="KKK50509.1"/>
    <property type="molecule type" value="Genomic_DNA"/>
</dbReference>
<feature type="non-terminal residue" evidence="1">
    <location>
        <position position="53"/>
    </location>
</feature>
<proteinExistence type="predicted"/>
<protein>
    <submittedName>
        <fullName evidence="1">Uncharacterized protein</fullName>
    </submittedName>
</protein>
<accession>A0A0F8Y8U8</accession>
<organism evidence="1">
    <name type="scientific">marine sediment metagenome</name>
    <dbReference type="NCBI Taxonomy" id="412755"/>
    <lineage>
        <taxon>unclassified sequences</taxon>
        <taxon>metagenomes</taxon>
        <taxon>ecological metagenomes</taxon>
    </lineage>
</organism>
<reference evidence="1" key="1">
    <citation type="journal article" date="2015" name="Nature">
        <title>Complex archaea that bridge the gap between prokaryotes and eukaryotes.</title>
        <authorList>
            <person name="Spang A."/>
            <person name="Saw J.H."/>
            <person name="Jorgensen S.L."/>
            <person name="Zaremba-Niedzwiedzka K."/>
            <person name="Martijn J."/>
            <person name="Lind A.E."/>
            <person name="van Eijk R."/>
            <person name="Schleper C."/>
            <person name="Guy L."/>
            <person name="Ettema T.J."/>
        </authorList>
    </citation>
    <scope>NUCLEOTIDE SEQUENCE</scope>
</reference>
<evidence type="ECO:0000313" key="1">
    <source>
        <dbReference type="EMBL" id="KKK50509.1"/>
    </source>
</evidence>
<gene>
    <name evidence="1" type="ORF">LCGC14_3124280</name>
</gene>